<sequence length="510" mass="57289">MKLRLRSLESKETVRIEVPDQSTLQHLKETLLQTLSSSFSADSLRLSLNRKDELRGSSPEDTLHFMGITSGDLLFFAFNPSGFSSQGGTSIQSPQAPVPGASSSRPQVQGKQIQGIDCDLKKPRLENCHVVEHPPLSMGPESLGEEMTTGSTVEEGEKILDSDCEEMDVEDEPIGVVEKKCSRPIFLRRVLKEELGYDRNAHKLLVTAVHAVLLESGFVLIDPNLGAEDNHFHMPEDWPSPSFSMSLWYTLPELLAEGGKNSAMTEIVLLKFQSLGHFVNVYGSLSCSRGSSVYRVSLDERKFAPSLDLIWVDSVASHIMDENEGNPERQVFEFWKVVKDALALPLLIDLCEKTGLPPPASFMLLPADVKLKILEALPAVDIGRVECVCTELRYLASSNELWKLKFNQEFGCEDDVRGIRLWKPKYVSYLENEKLRNRRTTQLRDLVGFRRQYQPAFRRGPFPFPAPHVIGGDYDIVPGIRLPTYGRPGQTLGRVPRRYAFMPNCDLRGR</sequence>
<dbReference type="PANTHER" id="PTHR47602:SF2">
    <property type="entry name" value="F-BOX PROTEIN SKIP22"/>
    <property type="match status" value="1"/>
</dbReference>
<dbReference type="Pfam" id="PF12937">
    <property type="entry name" value="F-box-like"/>
    <property type="match status" value="1"/>
</dbReference>
<proteinExistence type="predicted"/>
<dbReference type="SUPFAM" id="SSF81383">
    <property type="entry name" value="F-box domain"/>
    <property type="match status" value="1"/>
</dbReference>
<accession>A0A6J1D7J8</accession>
<dbReference type="Gene3D" id="3.40.1000.30">
    <property type="match status" value="1"/>
</dbReference>
<protein>
    <submittedName>
        <fullName evidence="5">F-box protein SKIP22-like</fullName>
    </submittedName>
</protein>
<dbReference type="SMART" id="SM00256">
    <property type="entry name" value="FBOX"/>
    <property type="match status" value="1"/>
</dbReference>
<dbReference type="KEGG" id="mcha:111017746"/>
<feature type="domain" description="Ubiquitin-like" evidence="2">
    <location>
        <begin position="1"/>
        <end position="83"/>
    </location>
</feature>
<reference evidence="5" key="1">
    <citation type="submission" date="2025-08" db="UniProtKB">
        <authorList>
            <consortium name="RefSeq"/>
        </authorList>
    </citation>
    <scope>IDENTIFICATION</scope>
    <source>
        <strain evidence="5">OHB3-1</strain>
    </source>
</reference>
<dbReference type="InterPro" id="IPR036047">
    <property type="entry name" value="F-box-like_dom_sf"/>
</dbReference>
<dbReference type="InterPro" id="IPR029071">
    <property type="entry name" value="Ubiquitin-like_domsf"/>
</dbReference>
<dbReference type="InterPro" id="IPR000626">
    <property type="entry name" value="Ubiquitin-like_dom"/>
</dbReference>
<evidence type="ECO:0000256" key="1">
    <source>
        <dbReference type="SAM" id="MobiDB-lite"/>
    </source>
</evidence>
<keyword evidence="4" id="KW-1185">Reference proteome</keyword>
<dbReference type="PROSITE" id="PS50053">
    <property type="entry name" value="UBIQUITIN_2"/>
    <property type="match status" value="1"/>
</dbReference>
<evidence type="ECO:0000259" key="3">
    <source>
        <dbReference type="PROSITE" id="PS50181"/>
    </source>
</evidence>
<dbReference type="PANTHER" id="PTHR47602">
    <property type="entry name" value="F-BOX PROTEIN SKIP22"/>
    <property type="match status" value="1"/>
</dbReference>
<gene>
    <name evidence="5" type="primary">LOC111017746</name>
</gene>
<feature type="region of interest" description="Disordered" evidence="1">
    <location>
        <begin position="86"/>
        <end position="112"/>
    </location>
</feature>
<evidence type="ECO:0000313" key="4">
    <source>
        <dbReference type="Proteomes" id="UP000504603"/>
    </source>
</evidence>
<dbReference type="Gene3D" id="1.20.1280.50">
    <property type="match status" value="1"/>
</dbReference>
<evidence type="ECO:0000313" key="5">
    <source>
        <dbReference type="RefSeq" id="XP_022149297.1"/>
    </source>
</evidence>
<dbReference type="CDD" id="cd22165">
    <property type="entry name" value="F-box_AtSKIP22-like"/>
    <property type="match status" value="1"/>
</dbReference>
<dbReference type="SUPFAM" id="SSF54236">
    <property type="entry name" value="Ubiquitin-like"/>
    <property type="match status" value="1"/>
</dbReference>
<evidence type="ECO:0000259" key="2">
    <source>
        <dbReference type="PROSITE" id="PS50053"/>
    </source>
</evidence>
<organism evidence="4 5">
    <name type="scientific">Momordica charantia</name>
    <name type="common">Bitter gourd</name>
    <name type="synonym">Balsam pear</name>
    <dbReference type="NCBI Taxonomy" id="3673"/>
    <lineage>
        <taxon>Eukaryota</taxon>
        <taxon>Viridiplantae</taxon>
        <taxon>Streptophyta</taxon>
        <taxon>Embryophyta</taxon>
        <taxon>Tracheophyta</taxon>
        <taxon>Spermatophyta</taxon>
        <taxon>Magnoliopsida</taxon>
        <taxon>eudicotyledons</taxon>
        <taxon>Gunneridae</taxon>
        <taxon>Pentapetalae</taxon>
        <taxon>rosids</taxon>
        <taxon>fabids</taxon>
        <taxon>Cucurbitales</taxon>
        <taxon>Cucurbitaceae</taxon>
        <taxon>Momordiceae</taxon>
        <taxon>Momordica</taxon>
    </lineage>
</organism>
<dbReference type="GeneID" id="111017746"/>
<dbReference type="Proteomes" id="UP000504603">
    <property type="component" value="Unplaced"/>
</dbReference>
<dbReference type="Gene3D" id="3.10.20.90">
    <property type="entry name" value="Phosphatidylinositol 3-kinase Catalytic Subunit, Chain A, domain 1"/>
    <property type="match status" value="1"/>
</dbReference>
<name>A0A6J1D7J8_MOMCH</name>
<dbReference type="OrthoDB" id="101791at2759"/>
<feature type="domain" description="F-box" evidence="3">
    <location>
        <begin position="359"/>
        <end position="405"/>
    </location>
</feature>
<dbReference type="PROSITE" id="PS50181">
    <property type="entry name" value="FBOX"/>
    <property type="match status" value="1"/>
</dbReference>
<dbReference type="AlphaFoldDB" id="A0A6J1D7J8"/>
<dbReference type="InterPro" id="IPR001810">
    <property type="entry name" value="F-box_dom"/>
</dbReference>
<dbReference type="RefSeq" id="XP_022149297.1">
    <property type="nucleotide sequence ID" value="XM_022293605.1"/>
</dbReference>